<organism evidence="2">
    <name type="scientific">Oryza nivara</name>
    <name type="common">Indian wild rice</name>
    <name type="synonym">Oryza sativa f. spontanea</name>
    <dbReference type="NCBI Taxonomy" id="4536"/>
    <lineage>
        <taxon>Eukaryota</taxon>
        <taxon>Viridiplantae</taxon>
        <taxon>Streptophyta</taxon>
        <taxon>Embryophyta</taxon>
        <taxon>Tracheophyta</taxon>
        <taxon>Spermatophyta</taxon>
        <taxon>Magnoliopsida</taxon>
        <taxon>Liliopsida</taxon>
        <taxon>Poales</taxon>
        <taxon>Poaceae</taxon>
        <taxon>BOP clade</taxon>
        <taxon>Oryzoideae</taxon>
        <taxon>Oryzeae</taxon>
        <taxon>Oryzinae</taxon>
        <taxon>Oryza</taxon>
    </lineage>
</organism>
<dbReference type="AlphaFoldDB" id="A0A679BDT9"/>
<name>A0A679BDT9_ORYNI</name>
<reference evidence="2" key="1">
    <citation type="submission" date="2018-08" db="EMBL/GenBank/DDBJ databases">
        <title>Oryza nivara genomic DNA, chromosome 11, BAC clone:BBa0083C03.</title>
        <authorList>
            <person name="Wu J."/>
            <person name="Kanamori H."/>
        </authorList>
    </citation>
    <scope>NUCLEOTIDE SEQUENCE</scope>
    <source>
        <strain evidence="2">W0106</strain>
    </source>
</reference>
<sequence length="180" mass="19958">MYLSAKRVSSAQKPLLGTGGVNEADKREELEVEGDIALHLAQLVSLLPTHEAAVQVAAVLTGQDEHVYEGVSERLLQLLHRVPRFLMLHKLCSLEPIQQDNSAYRALATKDKDCRLVAFRRTPLAHLVSTKLQRSEDVKPPFRDVDGDDDGPSQTVLRSLTDDDVQLRCGAREHEANDDG</sequence>
<evidence type="ECO:0000256" key="1">
    <source>
        <dbReference type="SAM" id="MobiDB-lite"/>
    </source>
</evidence>
<proteinExistence type="predicted"/>
<feature type="region of interest" description="Disordered" evidence="1">
    <location>
        <begin position="138"/>
        <end position="159"/>
    </location>
</feature>
<evidence type="ECO:0000313" key="2">
    <source>
        <dbReference type="EMBL" id="BBF89656.1"/>
    </source>
</evidence>
<protein>
    <submittedName>
        <fullName evidence="2">Uncharacterized protein</fullName>
    </submittedName>
</protein>
<accession>A0A679BDT9</accession>
<dbReference type="EMBL" id="AP018868">
    <property type="protein sequence ID" value="BBF89656.1"/>
    <property type="molecule type" value="Genomic_DNA"/>
</dbReference>
<gene>
    <name evidence="2" type="primary">BBa0083C03.18</name>
</gene>